<feature type="domain" description="HTH HARE-type" evidence="8">
    <location>
        <begin position="14"/>
        <end position="83"/>
    </location>
</feature>
<sequence length="194" mass="22403">MELNVFAGQEKSELSMIEVARAILEERGRDSEMYFNDLVNEVQNYLEKSNSDIRASLPTFYSDLNVDGSFIPLGDNKWGLRSWYAIDEIDEEVITLEEDDDDAPKRKKKRVNAFMDGDEDAIDYGNDDPEDDGYEAEEVDSSYDEENPDDEKDEVESYDSEINEIVPDDEIGEEEVELNEEDDDYSDDEENLEE</sequence>
<dbReference type="Gene3D" id="1.10.10.1250">
    <property type="entry name" value="RNA polymerase, subunit delta, N-terminal domain"/>
    <property type="match status" value="1"/>
</dbReference>
<evidence type="ECO:0000256" key="1">
    <source>
        <dbReference type="ARBA" id="ARBA00009828"/>
    </source>
</evidence>
<dbReference type="InterPro" id="IPR007759">
    <property type="entry name" value="Asxl_HARE-HTH"/>
</dbReference>
<dbReference type="RefSeq" id="WP_093649899.1">
    <property type="nucleotide sequence ID" value="NZ_CTEN01000001.1"/>
</dbReference>
<dbReference type="Pfam" id="PF05066">
    <property type="entry name" value="HARE-HTH"/>
    <property type="match status" value="1"/>
</dbReference>
<evidence type="ECO:0000259" key="8">
    <source>
        <dbReference type="PROSITE" id="PS51913"/>
    </source>
</evidence>
<evidence type="ECO:0000256" key="6">
    <source>
        <dbReference type="HAMAP-Rule" id="MF_00357"/>
    </source>
</evidence>
<accession>A0A0E4H731</accession>
<name>A0A0E4H731_9STRE</name>
<dbReference type="Proteomes" id="UP000198604">
    <property type="component" value="Unassembled WGS sequence"/>
</dbReference>
<reference evidence="10" key="1">
    <citation type="submission" date="2015-03" db="EMBL/GenBank/DDBJ databases">
        <authorList>
            <person name="Urmite Genomes"/>
        </authorList>
    </citation>
    <scope>NUCLEOTIDE SEQUENCE [LARGE SCALE GENOMIC DNA]</scope>
    <source>
        <strain evidence="10">FF10</strain>
    </source>
</reference>
<proteinExistence type="inferred from homology"/>
<keyword evidence="3 6" id="KW-0808">Transferase</keyword>
<dbReference type="PROSITE" id="PS51913">
    <property type="entry name" value="HTH_HARE"/>
    <property type="match status" value="1"/>
</dbReference>
<evidence type="ECO:0000256" key="4">
    <source>
        <dbReference type="ARBA" id="ARBA00022695"/>
    </source>
</evidence>
<dbReference type="InterPro" id="IPR038087">
    <property type="entry name" value="RNAP_delta_N_dom_sf"/>
</dbReference>
<dbReference type="EMBL" id="CTEN01000001">
    <property type="protein sequence ID" value="CQR24208.1"/>
    <property type="molecule type" value="Genomic_DNA"/>
</dbReference>
<keyword evidence="4 6" id="KW-0548">Nucleotidyltransferase</keyword>
<keyword evidence="10" id="KW-1185">Reference proteome</keyword>
<dbReference type="NCBIfam" id="TIGR04567">
    <property type="entry name" value="RNAP_delt_lowGC"/>
    <property type="match status" value="1"/>
</dbReference>
<dbReference type="OrthoDB" id="401223at2"/>
<comment type="function">
    <text evidence="6">Participates in both the initiation and recycling phases of transcription. In the presence of the delta subunit, RNAP displays an increased specificity of transcription, a decreased affinity for nucleic acids, and an increased efficiency of RNA synthesis because of enhanced recycling.</text>
</comment>
<protein>
    <recommendedName>
        <fullName evidence="6">Probable DNA-directed RNA polymerase subunit delta</fullName>
    </recommendedName>
    <alternativeName>
        <fullName evidence="6">RNAP delta factor</fullName>
    </alternativeName>
</protein>
<feature type="compositionally biased region" description="Acidic residues" evidence="7">
    <location>
        <begin position="116"/>
        <end position="194"/>
    </location>
</feature>
<organism evidence="9 10">
    <name type="scientific">Streptococcus varani</name>
    <dbReference type="NCBI Taxonomy" id="1608583"/>
    <lineage>
        <taxon>Bacteria</taxon>
        <taxon>Bacillati</taxon>
        <taxon>Bacillota</taxon>
        <taxon>Bacilli</taxon>
        <taxon>Lactobacillales</taxon>
        <taxon>Streptococcaceae</taxon>
        <taxon>Streptococcus</taxon>
    </lineage>
</organism>
<keyword evidence="5 6" id="KW-0804">Transcription</keyword>
<dbReference type="InterPro" id="IPR029757">
    <property type="entry name" value="RpoE"/>
</dbReference>
<comment type="subunit">
    <text evidence="6">RNAP is composed of a core of 2 alpha, a beta and a beta' subunits. The core is associated with a delta subunit and one of several sigma factors.</text>
</comment>
<evidence type="ECO:0000256" key="3">
    <source>
        <dbReference type="ARBA" id="ARBA00022679"/>
    </source>
</evidence>
<evidence type="ECO:0000313" key="10">
    <source>
        <dbReference type="Proteomes" id="UP000198604"/>
    </source>
</evidence>
<gene>
    <name evidence="6" type="primary">rpoE</name>
    <name evidence="9" type="ORF">BN1356_00568</name>
</gene>
<dbReference type="STRING" id="1608583.BN1356_00568"/>
<evidence type="ECO:0000313" key="9">
    <source>
        <dbReference type="EMBL" id="CQR24208.1"/>
    </source>
</evidence>
<dbReference type="GO" id="GO:0006355">
    <property type="term" value="P:regulation of DNA-templated transcription"/>
    <property type="evidence" value="ECO:0007669"/>
    <property type="project" value="UniProtKB-UniRule"/>
</dbReference>
<dbReference type="GO" id="GO:0000428">
    <property type="term" value="C:DNA-directed RNA polymerase complex"/>
    <property type="evidence" value="ECO:0007669"/>
    <property type="project" value="UniProtKB-KW"/>
</dbReference>
<evidence type="ECO:0000256" key="5">
    <source>
        <dbReference type="ARBA" id="ARBA00023163"/>
    </source>
</evidence>
<evidence type="ECO:0000256" key="2">
    <source>
        <dbReference type="ARBA" id="ARBA00022478"/>
    </source>
</evidence>
<dbReference type="GO" id="GO:0003899">
    <property type="term" value="F:DNA-directed RNA polymerase activity"/>
    <property type="evidence" value="ECO:0007669"/>
    <property type="project" value="UniProtKB-UniRule"/>
</dbReference>
<feature type="region of interest" description="Disordered" evidence="7">
    <location>
        <begin position="99"/>
        <end position="194"/>
    </location>
</feature>
<comment type="similarity">
    <text evidence="1 6">Belongs to the RpoE family.</text>
</comment>
<dbReference type="GO" id="GO:0006351">
    <property type="term" value="P:DNA-templated transcription"/>
    <property type="evidence" value="ECO:0007669"/>
    <property type="project" value="InterPro"/>
</dbReference>
<dbReference type="AlphaFoldDB" id="A0A0E4H731"/>
<dbReference type="HAMAP" id="MF_00357">
    <property type="entry name" value="RNApol_bact_RpoE"/>
    <property type="match status" value="1"/>
</dbReference>
<keyword evidence="2 6" id="KW-0240">DNA-directed RNA polymerase</keyword>
<evidence type="ECO:0000256" key="7">
    <source>
        <dbReference type="SAM" id="MobiDB-lite"/>
    </source>
</evidence>